<dbReference type="GO" id="GO:0005615">
    <property type="term" value="C:extracellular space"/>
    <property type="evidence" value="ECO:0007669"/>
    <property type="project" value="TreeGrafter"/>
</dbReference>
<keyword evidence="5" id="KW-0472">Membrane</keyword>
<evidence type="ECO:0000259" key="6">
    <source>
        <dbReference type="PROSITE" id="PS52035"/>
    </source>
</evidence>
<feature type="active site" description="Proton donor/acceptor" evidence="3">
    <location>
        <position position="350"/>
    </location>
</feature>
<dbReference type="Gene3D" id="3.40.630.10">
    <property type="entry name" value="Zn peptidases"/>
    <property type="match status" value="1"/>
</dbReference>
<dbReference type="FunFam" id="3.40.630.10:FF:000070">
    <property type="entry name" value="Putative carboxypeptidase suro-1"/>
    <property type="match status" value="1"/>
</dbReference>
<feature type="compositionally biased region" description="Polar residues" evidence="4">
    <location>
        <begin position="934"/>
        <end position="950"/>
    </location>
</feature>
<reference evidence="7" key="1">
    <citation type="submission" date="2023-06" db="EMBL/GenBank/DDBJ databases">
        <authorList>
            <person name="Delattre M."/>
        </authorList>
    </citation>
    <scope>NUCLEOTIDE SEQUENCE</scope>
    <source>
        <strain evidence="7">AF72</strain>
    </source>
</reference>
<keyword evidence="5" id="KW-0812">Transmembrane</keyword>
<dbReference type="SUPFAM" id="SSF53187">
    <property type="entry name" value="Zn-dependent exopeptidases"/>
    <property type="match status" value="1"/>
</dbReference>
<dbReference type="CDD" id="cd03860">
    <property type="entry name" value="M14_CP_A-B_like"/>
    <property type="match status" value="1"/>
</dbReference>
<feature type="compositionally biased region" description="Acidic residues" evidence="4">
    <location>
        <begin position="817"/>
        <end position="828"/>
    </location>
</feature>
<keyword evidence="5" id="KW-1133">Transmembrane helix</keyword>
<dbReference type="GO" id="GO:0006508">
    <property type="term" value="P:proteolysis"/>
    <property type="evidence" value="ECO:0007669"/>
    <property type="project" value="InterPro"/>
</dbReference>
<dbReference type="Pfam" id="PF00246">
    <property type="entry name" value="Peptidase_M14"/>
    <property type="match status" value="1"/>
</dbReference>
<protein>
    <recommendedName>
        <fullName evidence="6">Peptidase M14 domain-containing protein</fullName>
    </recommendedName>
</protein>
<keyword evidence="8" id="KW-1185">Reference proteome</keyword>
<organism evidence="7 8">
    <name type="scientific">Mesorhabditis spiculigera</name>
    <dbReference type="NCBI Taxonomy" id="96644"/>
    <lineage>
        <taxon>Eukaryota</taxon>
        <taxon>Metazoa</taxon>
        <taxon>Ecdysozoa</taxon>
        <taxon>Nematoda</taxon>
        <taxon>Chromadorea</taxon>
        <taxon>Rhabditida</taxon>
        <taxon>Rhabditina</taxon>
        <taxon>Rhabditomorpha</taxon>
        <taxon>Rhabditoidea</taxon>
        <taxon>Rhabditidae</taxon>
        <taxon>Mesorhabditinae</taxon>
        <taxon>Mesorhabditis</taxon>
    </lineage>
</organism>
<comment type="similarity">
    <text evidence="2 3">Belongs to the peptidase M14 family.</text>
</comment>
<dbReference type="Proteomes" id="UP001177023">
    <property type="component" value="Unassembled WGS sequence"/>
</dbReference>
<feature type="compositionally biased region" description="Basic residues" evidence="4">
    <location>
        <begin position="862"/>
        <end position="889"/>
    </location>
</feature>
<feature type="compositionally biased region" description="Basic residues" evidence="4">
    <location>
        <begin position="839"/>
        <end position="848"/>
    </location>
</feature>
<evidence type="ECO:0000256" key="5">
    <source>
        <dbReference type="SAM" id="Phobius"/>
    </source>
</evidence>
<feature type="non-terminal residue" evidence="7">
    <location>
        <position position="960"/>
    </location>
</feature>
<dbReference type="AlphaFoldDB" id="A0AA36CVS5"/>
<proteinExistence type="inferred from homology"/>
<gene>
    <name evidence="7" type="ORF">MSPICULIGERA_LOCUS14556</name>
</gene>
<name>A0AA36CVS5_9BILA</name>
<evidence type="ECO:0000256" key="2">
    <source>
        <dbReference type="ARBA" id="ARBA00005988"/>
    </source>
</evidence>
<feature type="region of interest" description="Disordered" evidence="4">
    <location>
        <begin position="814"/>
        <end position="960"/>
    </location>
</feature>
<evidence type="ECO:0000313" key="7">
    <source>
        <dbReference type="EMBL" id="CAJ0576260.1"/>
    </source>
</evidence>
<comment type="cofactor">
    <cofactor evidence="1">
        <name>Zn(2+)</name>
        <dbReference type="ChEBI" id="CHEBI:29105"/>
    </cofactor>
</comment>
<comment type="caution">
    <text evidence="7">The sequence shown here is derived from an EMBL/GenBank/DDBJ whole genome shotgun (WGS) entry which is preliminary data.</text>
</comment>
<evidence type="ECO:0000256" key="1">
    <source>
        <dbReference type="ARBA" id="ARBA00001947"/>
    </source>
</evidence>
<evidence type="ECO:0000256" key="3">
    <source>
        <dbReference type="PROSITE-ProRule" id="PRU01379"/>
    </source>
</evidence>
<feature type="compositionally biased region" description="Basic and acidic residues" evidence="4">
    <location>
        <begin position="829"/>
        <end position="838"/>
    </location>
</feature>
<sequence>MVPEKRATFLTTMLNDSSIDWTITIPDVQRLIIEREAPKHSSWMSYLGSNTVFEALFKRIRKNTGAYYRFGDYHEYQEIIDYVDAIAREYPEIAKTFIAGHSTEGRVLKGLKIGSPISDTNKRAVWIDGGMHAREWASVHTALYFIKQLIENYERQPQVKAFIDELNIYILPLVNPDGYEYSRSEITPKARLWRKNRGNVRCQVSRWWGSICCGGTDLNRNFDYHWSESGSSPSTCSEVYQGAAPFSEPETRAVRDMLLSAELSGKTDAFITLHTYAQMWMHPFGTHTSDYPADVAELRDVARNSVSALSGVYGTRFKYGTGADLMYPSSGGSDDWAKGKAGVKYVYLLELRPSDSSWDGFLLDPRLLIPVGVETWEGVKVVIQRVLDNKRRQYGGGETLQSVTEAYTTQVPCHTALVGNHDHAEAVVGGDHYATALVVTAGVSDDDTEDRTVVGDNHDGAMDLYKTVVGNNDNDNHSESDDDNKVMVGHHAETLVGDHDDGPALKLPKSLGWNYRDVNKKCEDLVPWCKGWLAGNSNMCSSPSFFVATKCSRTSGANHFHSLTCTSSGRPPLGTMRGRVLLAAAVLLLAGVQGSTLKVTLKLIPNDKEVPSFKCWIEVGDPLKEYSTQKYDYDATPKDGSTLQPWTSEFFKDNINTEDMREDFVGGSKTVPIVVKIQYANEDTETSEPYVFDGQTISKDFKPRIGKVVINVRQLCDSATKGFLCLEECNCMDCSSAVCDPIDHGFGDKPTEIGVTSDWSTGEYFTAAAVGVIVILTFMGGLAYGFYAMRRKPAFDETYDGYDADEFDVEAAVGTKEDEDDDEADDEGKEGKDGVSRDRHSRSKHSKTAKSFSSRERASKERKIKKNKKKNPSTMKTKTKKRDDKRKKDRTLTRTQITTEASNEKKGSSGEATTAKRVPSQETQTAMGRVPSREAQTANNTTTSAEQATQDPGHASNEKK</sequence>
<accession>A0AA36CVS5</accession>
<dbReference type="PROSITE" id="PS52035">
    <property type="entry name" value="PEPTIDASE_M14"/>
    <property type="match status" value="1"/>
</dbReference>
<evidence type="ECO:0000256" key="4">
    <source>
        <dbReference type="SAM" id="MobiDB-lite"/>
    </source>
</evidence>
<dbReference type="InterPro" id="IPR000834">
    <property type="entry name" value="Peptidase_M14"/>
</dbReference>
<feature type="domain" description="Peptidase M14" evidence="6">
    <location>
        <begin position="72"/>
        <end position="386"/>
    </location>
</feature>
<evidence type="ECO:0000313" key="8">
    <source>
        <dbReference type="Proteomes" id="UP001177023"/>
    </source>
</evidence>
<dbReference type="EMBL" id="CATQJA010002643">
    <property type="protein sequence ID" value="CAJ0576260.1"/>
    <property type="molecule type" value="Genomic_DNA"/>
</dbReference>
<feature type="transmembrane region" description="Helical" evidence="5">
    <location>
        <begin position="764"/>
        <end position="787"/>
    </location>
</feature>
<dbReference type="GO" id="GO:0004181">
    <property type="term" value="F:metallocarboxypeptidase activity"/>
    <property type="evidence" value="ECO:0007669"/>
    <property type="project" value="InterPro"/>
</dbReference>
<dbReference type="GO" id="GO:0008270">
    <property type="term" value="F:zinc ion binding"/>
    <property type="evidence" value="ECO:0007669"/>
    <property type="project" value="InterPro"/>
</dbReference>
<dbReference type="PANTHER" id="PTHR11705">
    <property type="entry name" value="PROTEASE FAMILY M14 CARBOXYPEPTIDASE A,B"/>
    <property type="match status" value="1"/>
</dbReference>
<dbReference type="SMART" id="SM00631">
    <property type="entry name" value="Zn_pept"/>
    <property type="match status" value="1"/>
</dbReference>
<dbReference type="PRINTS" id="PR00765">
    <property type="entry name" value="CRBOXYPTASEA"/>
</dbReference>
<dbReference type="PANTHER" id="PTHR11705:SF54">
    <property type="entry name" value="SHKT DOMAIN-CONTAINING PROTEIN"/>
    <property type="match status" value="1"/>
</dbReference>